<evidence type="ECO:0000313" key="3">
    <source>
        <dbReference type="Proteomes" id="UP000075025"/>
    </source>
</evidence>
<evidence type="ECO:0000313" key="2">
    <source>
        <dbReference type="EMBL" id="KTR96254.1"/>
    </source>
</evidence>
<evidence type="ECO:0000256" key="1">
    <source>
        <dbReference type="SAM" id="MobiDB-lite"/>
    </source>
</evidence>
<dbReference type="InterPro" id="IPR021417">
    <property type="entry name" value="DUF3060"/>
</dbReference>
<dbReference type="OrthoDB" id="5069527at2"/>
<evidence type="ECO:0008006" key="4">
    <source>
        <dbReference type="Google" id="ProtNLM"/>
    </source>
</evidence>
<dbReference type="EMBL" id="LDRT01000015">
    <property type="protein sequence ID" value="KTR96254.1"/>
    <property type="molecule type" value="Genomic_DNA"/>
</dbReference>
<proteinExistence type="predicted"/>
<dbReference type="Pfam" id="PF11259">
    <property type="entry name" value="DUF3060"/>
    <property type="match status" value="1"/>
</dbReference>
<protein>
    <recommendedName>
        <fullName evidence="4">DUF3060 domain-containing protein</fullName>
    </recommendedName>
</protein>
<feature type="region of interest" description="Disordered" evidence="1">
    <location>
        <begin position="29"/>
        <end position="74"/>
    </location>
</feature>
<feature type="compositionally biased region" description="Low complexity" evidence="1">
    <location>
        <begin position="62"/>
        <end position="72"/>
    </location>
</feature>
<reference evidence="2 3" key="1">
    <citation type="journal article" date="2016" name="Front. Microbiol.">
        <title>Genomic Resource of Rice Seed Associated Bacteria.</title>
        <authorList>
            <person name="Midha S."/>
            <person name="Bansal K."/>
            <person name="Sharma S."/>
            <person name="Kumar N."/>
            <person name="Patil P.P."/>
            <person name="Chaudhry V."/>
            <person name="Patil P.B."/>
        </authorList>
    </citation>
    <scope>NUCLEOTIDE SEQUENCE [LARGE SCALE GENOMIC DNA]</scope>
    <source>
        <strain evidence="2 3">NS220</strain>
    </source>
</reference>
<gene>
    <name evidence="2" type="ORF">NS220_02800</name>
</gene>
<sequence length="177" mass="18017">MRRTITSVLALGVAAVVLTGCAVSITDEREGASPLASPTEAPSLETATDDPRPEVIAPPAPDASDAPEAPSSLRTRDEAISLADTTIACTPGLVIADDGKIVRVEGACDDVTVSGFATVAVLDDVSTLTVSGSGIVVYAQQVGDLVVSGDVNTILWRGSAPRLDDTGVATTSIRDTR</sequence>
<dbReference type="PROSITE" id="PS51257">
    <property type="entry name" value="PROKAR_LIPOPROTEIN"/>
    <property type="match status" value="1"/>
</dbReference>
<organism evidence="2 3">
    <name type="scientific">Microbacterium testaceum</name>
    <name type="common">Aureobacterium testaceum</name>
    <name type="synonym">Brevibacterium testaceum</name>
    <dbReference type="NCBI Taxonomy" id="2033"/>
    <lineage>
        <taxon>Bacteria</taxon>
        <taxon>Bacillati</taxon>
        <taxon>Actinomycetota</taxon>
        <taxon>Actinomycetes</taxon>
        <taxon>Micrococcales</taxon>
        <taxon>Microbacteriaceae</taxon>
        <taxon>Microbacterium</taxon>
    </lineage>
</organism>
<accession>A0A147F0B3</accession>
<comment type="caution">
    <text evidence="2">The sequence shown here is derived from an EMBL/GenBank/DDBJ whole genome shotgun (WGS) entry which is preliminary data.</text>
</comment>
<dbReference type="Proteomes" id="UP000075025">
    <property type="component" value="Unassembled WGS sequence"/>
</dbReference>
<dbReference type="RefSeq" id="WP_058622588.1">
    <property type="nucleotide sequence ID" value="NZ_LDRT01000015.1"/>
</dbReference>
<dbReference type="PATRIC" id="fig|2033.6.peg.928"/>
<dbReference type="AlphaFoldDB" id="A0A147F0B3"/>
<name>A0A147F0B3_MICTE</name>